<gene>
    <name evidence="2" type="ORF">M2412_001929</name>
</gene>
<evidence type="ECO:0000313" key="3">
    <source>
        <dbReference type="Proteomes" id="UP001320691"/>
    </source>
</evidence>
<comment type="caution">
    <text evidence="2">The sequence shown here is derived from an EMBL/GenBank/DDBJ whole genome shotgun (WGS) entry which is preliminary data.</text>
</comment>
<dbReference type="Proteomes" id="UP001320691">
    <property type="component" value="Unassembled WGS sequence"/>
</dbReference>
<proteinExistence type="predicted"/>
<evidence type="ECO:0000256" key="1">
    <source>
        <dbReference type="SAM" id="Phobius"/>
    </source>
</evidence>
<evidence type="ECO:0000313" key="2">
    <source>
        <dbReference type="EMBL" id="MCS4279937.1"/>
    </source>
</evidence>
<feature type="transmembrane region" description="Helical" evidence="1">
    <location>
        <begin position="105"/>
        <end position="127"/>
    </location>
</feature>
<dbReference type="AlphaFoldDB" id="A0AAW5PJT1"/>
<keyword evidence="1" id="KW-0472">Membrane</keyword>
<organism evidence="2 3">
    <name type="scientific">Stenotrophomonas rhizophila</name>
    <dbReference type="NCBI Taxonomy" id="216778"/>
    <lineage>
        <taxon>Bacteria</taxon>
        <taxon>Pseudomonadati</taxon>
        <taxon>Pseudomonadota</taxon>
        <taxon>Gammaproteobacteria</taxon>
        <taxon>Lysobacterales</taxon>
        <taxon>Lysobacteraceae</taxon>
        <taxon>Stenotrophomonas</taxon>
    </lineage>
</organism>
<feature type="transmembrane region" description="Helical" evidence="1">
    <location>
        <begin position="147"/>
        <end position="167"/>
    </location>
</feature>
<feature type="transmembrane region" description="Helical" evidence="1">
    <location>
        <begin position="63"/>
        <end position="84"/>
    </location>
</feature>
<sequence length="242" mass="26715">MLTPDTVLPSPHASTWSARRLWHWLAAAWRMYQQAPIRWFGLSLVPMAIELALQVSLPVAGVVLSKFVVPIVSVWCLIVLDQRVRIGRFAMRQGMARIFGLRGRLLQLVVLSASVFAFQMALLWMWVGPSAALGVATGDPAVVTQLTRLQLATVFAAGTVPGVLLFFTVPRVVLDRVGVAQALRENLRLLGVGWRPLAVYLALSILLVGSVVFQPWLLLPLLQLGYVGYWAYRDAFDSVAVD</sequence>
<name>A0AAW5PJT1_9GAMM</name>
<accession>A0AAW5PJT1</accession>
<dbReference type="EMBL" id="JANUEK010000004">
    <property type="protein sequence ID" value="MCS4279937.1"/>
    <property type="molecule type" value="Genomic_DNA"/>
</dbReference>
<keyword evidence="1" id="KW-1133">Transmembrane helix</keyword>
<evidence type="ECO:0008006" key="4">
    <source>
        <dbReference type="Google" id="ProtNLM"/>
    </source>
</evidence>
<keyword evidence="1" id="KW-0812">Transmembrane</keyword>
<reference evidence="2" key="1">
    <citation type="submission" date="2022-08" db="EMBL/GenBank/DDBJ databases">
        <title>Genomic analyses of the natural microbiome of Caenorhabditis elegans.</title>
        <authorList>
            <person name="Samuel B."/>
        </authorList>
    </citation>
    <scope>NUCLEOTIDE SEQUENCE</scope>
    <source>
        <strain evidence="2">BIGb0277</strain>
    </source>
</reference>
<protein>
    <recommendedName>
        <fullName evidence="4">DUF975 family protein</fullName>
    </recommendedName>
</protein>
<feature type="transmembrane region" description="Helical" evidence="1">
    <location>
        <begin position="197"/>
        <end position="217"/>
    </location>
</feature>
<dbReference type="RefSeq" id="WP_259260640.1">
    <property type="nucleotide sequence ID" value="NZ_JANUEK010000004.1"/>
</dbReference>